<dbReference type="EMBL" id="LK032048">
    <property type="protein sequence ID" value="CDY14899.1"/>
    <property type="molecule type" value="Genomic_DNA"/>
</dbReference>
<keyword evidence="3" id="KW-1185">Reference proteome</keyword>
<evidence type="ECO:0000313" key="1">
    <source>
        <dbReference type="EMBL" id="CAF2142005.1"/>
    </source>
</evidence>
<protein>
    <submittedName>
        <fullName evidence="1">(rape) hypothetical protein</fullName>
    </submittedName>
    <submittedName>
        <fullName evidence="2">BnaA02g22410D protein</fullName>
    </submittedName>
</protein>
<dbReference type="Proteomes" id="UP000028999">
    <property type="component" value="Unassembled WGS sequence"/>
</dbReference>
<reference evidence="2" key="2">
    <citation type="submission" date="2014-06" db="EMBL/GenBank/DDBJ databases">
        <authorList>
            <person name="Genoscope - CEA"/>
        </authorList>
    </citation>
    <scope>NUCLEOTIDE SEQUENCE</scope>
</reference>
<sequence>MMEKENWIYGKVWDQEGNPKKPIHDEEVTSEKLSADFLLSQEDDYRRRRCIYLKSYSLKKAKSNADIRRHISTARKFLYQLKKLVRCGHQRRM</sequence>
<dbReference type="EMBL" id="HG994356">
    <property type="protein sequence ID" value="CAF2142005.1"/>
    <property type="molecule type" value="Genomic_DNA"/>
</dbReference>
<reference evidence="2 3" key="1">
    <citation type="journal article" date="2014" name="Science">
        <title>Plant genetics. Early allopolyploid evolution in the post-Neolithic Brassica napus oilseed genome.</title>
        <authorList>
            <person name="Chalhoub B."/>
            <person name="Denoeud F."/>
            <person name="Liu S."/>
            <person name="Parkin I.A."/>
            <person name="Tang H."/>
            <person name="Wang X."/>
            <person name="Chiquet J."/>
            <person name="Belcram H."/>
            <person name="Tong C."/>
            <person name="Samans B."/>
            <person name="Correa M."/>
            <person name="Da Silva C."/>
            <person name="Just J."/>
            <person name="Falentin C."/>
            <person name="Koh C.S."/>
            <person name="Le Clainche I."/>
            <person name="Bernard M."/>
            <person name="Bento P."/>
            <person name="Noel B."/>
            <person name="Labadie K."/>
            <person name="Alberti A."/>
            <person name="Charles M."/>
            <person name="Arnaud D."/>
            <person name="Guo H."/>
            <person name="Daviaud C."/>
            <person name="Alamery S."/>
            <person name="Jabbari K."/>
            <person name="Zhao M."/>
            <person name="Edger P.P."/>
            <person name="Chelaifa H."/>
            <person name="Tack D."/>
            <person name="Lassalle G."/>
            <person name="Mestiri I."/>
            <person name="Schnel N."/>
            <person name="Le Paslier M.C."/>
            <person name="Fan G."/>
            <person name="Renault V."/>
            <person name="Bayer P.E."/>
            <person name="Golicz A.A."/>
            <person name="Manoli S."/>
            <person name="Lee T.H."/>
            <person name="Thi V.H."/>
            <person name="Chalabi S."/>
            <person name="Hu Q."/>
            <person name="Fan C."/>
            <person name="Tollenaere R."/>
            <person name="Lu Y."/>
            <person name="Battail C."/>
            <person name="Shen J."/>
            <person name="Sidebottom C.H."/>
            <person name="Wang X."/>
            <person name="Canaguier A."/>
            <person name="Chauveau A."/>
            <person name="Berard A."/>
            <person name="Deniot G."/>
            <person name="Guan M."/>
            <person name="Liu Z."/>
            <person name="Sun F."/>
            <person name="Lim Y.P."/>
            <person name="Lyons E."/>
            <person name="Town C.D."/>
            <person name="Bancroft I."/>
            <person name="Wang X."/>
            <person name="Meng J."/>
            <person name="Ma J."/>
            <person name="Pires J.C."/>
            <person name="King G.J."/>
            <person name="Brunel D."/>
            <person name="Delourme R."/>
            <person name="Renard M."/>
            <person name="Aury J.M."/>
            <person name="Adams K.L."/>
            <person name="Batley J."/>
            <person name="Snowdon R.J."/>
            <person name="Tost J."/>
            <person name="Edwards D."/>
            <person name="Zhou Y."/>
            <person name="Hua W."/>
            <person name="Sharpe A.G."/>
            <person name="Paterson A.H."/>
            <person name="Guan C."/>
            <person name="Wincker P."/>
        </authorList>
    </citation>
    <scope>NUCLEOTIDE SEQUENCE [LARGE SCALE GENOMIC DNA]</scope>
    <source>
        <strain evidence="3">cv. Darmor-bzh</strain>
    </source>
</reference>
<gene>
    <name evidence="2" type="primary">BnaA02g22410D</name>
    <name evidence="1" type="ORF">DARMORV10_A02P28110.1</name>
    <name evidence="2" type="ORF">GSBRNA2T00084810001</name>
</gene>
<dbReference type="PaxDb" id="3708-A0A078FPS4"/>
<dbReference type="Proteomes" id="UP001295469">
    <property type="component" value="Chromosome A02"/>
</dbReference>
<evidence type="ECO:0000313" key="2">
    <source>
        <dbReference type="EMBL" id="CDY14899.1"/>
    </source>
</evidence>
<organism evidence="2 3">
    <name type="scientific">Brassica napus</name>
    <name type="common">Rape</name>
    <dbReference type="NCBI Taxonomy" id="3708"/>
    <lineage>
        <taxon>Eukaryota</taxon>
        <taxon>Viridiplantae</taxon>
        <taxon>Streptophyta</taxon>
        <taxon>Embryophyta</taxon>
        <taxon>Tracheophyta</taxon>
        <taxon>Spermatophyta</taxon>
        <taxon>Magnoliopsida</taxon>
        <taxon>eudicotyledons</taxon>
        <taxon>Gunneridae</taxon>
        <taxon>Pentapetalae</taxon>
        <taxon>rosids</taxon>
        <taxon>malvids</taxon>
        <taxon>Brassicales</taxon>
        <taxon>Brassicaceae</taxon>
        <taxon>Brassiceae</taxon>
        <taxon>Brassica</taxon>
    </lineage>
</organism>
<proteinExistence type="predicted"/>
<dbReference type="SMR" id="A0A078FPS4"/>
<evidence type="ECO:0000313" key="3">
    <source>
        <dbReference type="Proteomes" id="UP000028999"/>
    </source>
</evidence>
<name>A0A078FPS4_BRANA</name>
<dbReference type="AlphaFoldDB" id="A0A078FPS4"/>
<accession>A0A078FPS4</accession>
<reference evidence="1" key="3">
    <citation type="submission" date="2021-01" db="EMBL/GenBank/DDBJ databases">
        <authorList>
            <consortium name="Genoscope - CEA"/>
            <person name="William W."/>
        </authorList>
    </citation>
    <scope>NUCLEOTIDE SEQUENCE</scope>
</reference>
<dbReference type="Gramene" id="CDY14899">
    <property type="protein sequence ID" value="CDY14899"/>
    <property type="gene ID" value="GSBRNA2T00084810001"/>
</dbReference>